<keyword evidence="1" id="KW-0472">Membrane</keyword>
<proteinExistence type="predicted"/>
<dbReference type="EMBL" id="FNFE01000004">
    <property type="protein sequence ID" value="SDK34723.1"/>
    <property type="molecule type" value="Genomic_DNA"/>
</dbReference>
<accession>A0A1G9B5E9</accession>
<keyword evidence="1" id="KW-1133">Transmembrane helix</keyword>
<feature type="transmembrane region" description="Helical" evidence="1">
    <location>
        <begin position="12"/>
        <end position="33"/>
    </location>
</feature>
<reference evidence="3" key="1">
    <citation type="submission" date="2016-10" db="EMBL/GenBank/DDBJ databases">
        <authorList>
            <person name="Varghese N."/>
            <person name="Submissions S."/>
        </authorList>
    </citation>
    <scope>NUCLEOTIDE SEQUENCE [LARGE SCALE GENOMIC DNA]</scope>
    <source>
        <strain evidence="3">B4,CECT 8067,JCM 17497</strain>
    </source>
</reference>
<dbReference type="RefSeq" id="WP_090307841.1">
    <property type="nucleotide sequence ID" value="NZ_FNFE01000004.1"/>
</dbReference>
<gene>
    <name evidence="2" type="ORF">SAMN04515672_2828</name>
</gene>
<evidence type="ECO:0000256" key="1">
    <source>
        <dbReference type="SAM" id="Phobius"/>
    </source>
</evidence>
<feature type="transmembrane region" description="Helical" evidence="1">
    <location>
        <begin position="72"/>
        <end position="88"/>
    </location>
</feature>
<name>A0A1G9B5E9_9EURY</name>
<protein>
    <submittedName>
        <fullName evidence="2">Uncharacterized protein</fullName>
    </submittedName>
</protein>
<organism evidence="2 3">
    <name type="scientific">Natronorubrum texcoconense</name>
    <dbReference type="NCBI Taxonomy" id="1095776"/>
    <lineage>
        <taxon>Archaea</taxon>
        <taxon>Methanobacteriati</taxon>
        <taxon>Methanobacteriota</taxon>
        <taxon>Stenosarchaea group</taxon>
        <taxon>Halobacteria</taxon>
        <taxon>Halobacteriales</taxon>
        <taxon>Natrialbaceae</taxon>
        <taxon>Natronorubrum</taxon>
    </lineage>
</organism>
<dbReference type="Proteomes" id="UP000198882">
    <property type="component" value="Unassembled WGS sequence"/>
</dbReference>
<dbReference type="AlphaFoldDB" id="A0A1G9B5E9"/>
<evidence type="ECO:0000313" key="2">
    <source>
        <dbReference type="EMBL" id="SDK34723.1"/>
    </source>
</evidence>
<sequence>MAGTSFVRPQWFHLPLTAVGLLVLLGVVGATLVALSIVFYLLLGLLFGVPLAFVVGELSISRIAADRASEPLAWLAGVLLCIVSIPWFDRYHRWLGRVLRETNVDTDTED</sequence>
<evidence type="ECO:0000313" key="3">
    <source>
        <dbReference type="Proteomes" id="UP000198882"/>
    </source>
</evidence>
<feature type="transmembrane region" description="Helical" evidence="1">
    <location>
        <begin position="39"/>
        <end position="60"/>
    </location>
</feature>
<keyword evidence="3" id="KW-1185">Reference proteome</keyword>
<keyword evidence="1" id="KW-0812">Transmembrane</keyword>